<dbReference type="Proteomes" id="UP000694845">
    <property type="component" value="Unplaced"/>
</dbReference>
<proteinExistence type="predicted"/>
<feature type="compositionally biased region" description="Polar residues" evidence="1">
    <location>
        <begin position="897"/>
        <end position="906"/>
    </location>
</feature>
<feature type="region of interest" description="Disordered" evidence="1">
    <location>
        <begin position="405"/>
        <end position="505"/>
    </location>
</feature>
<dbReference type="GeneID" id="110989434"/>
<feature type="compositionally biased region" description="Basic and acidic residues" evidence="1">
    <location>
        <begin position="267"/>
        <end position="281"/>
    </location>
</feature>
<feature type="region of interest" description="Disordered" evidence="1">
    <location>
        <begin position="267"/>
        <end position="387"/>
    </location>
</feature>
<feature type="compositionally biased region" description="Acidic residues" evidence="1">
    <location>
        <begin position="358"/>
        <end position="376"/>
    </location>
</feature>
<feature type="region of interest" description="Disordered" evidence="1">
    <location>
        <begin position="190"/>
        <end position="253"/>
    </location>
</feature>
<feature type="compositionally biased region" description="Basic and acidic residues" evidence="1">
    <location>
        <begin position="453"/>
        <end position="475"/>
    </location>
</feature>
<accession>A0A8B8A0Y8</accession>
<feature type="compositionally biased region" description="Polar residues" evidence="1">
    <location>
        <begin position="627"/>
        <end position="636"/>
    </location>
</feature>
<dbReference type="RefSeq" id="XP_022109501.1">
    <property type="nucleotide sequence ID" value="XM_022253809.1"/>
</dbReference>
<feature type="compositionally biased region" description="Basic and acidic residues" evidence="1">
    <location>
        <begin position="227"/>
        <end position="244"/>
    </location>
</feature>
<feature type="compositionally biased region" description="Polar residues" evidence="1">
    <location>
        <begin position="802"/>
        <end position="812"/>
    </location>
</feature>
<feature type="compositionally biased region" description="Basic and acidic residues" evidence="1">
    <location>
        <begin position="485"/>
        <end position="505"/>
    </location>
</feature>
<keyword evidence="2" id="KW-1185">Reference proteome</keyword>
<feature type="region of interest" description="Disordered" evidence="1">
    <location>
        <begin position="1"/>
        <end position="37"/>
    </location>
</feature>
<dbReference type="OMA" id="SGLNGCD"/>
<organism evidence="2 3">
    <name type="scientific">Acanthaster planci</name>
    <name type="common">Crown-of-thorns starfish</name>
    <dbReference type="NCBI Taxonomy" id="133434"/>
    <lineage>
        <taxon>Eukaryota</taxon>
        <taxon>Metazoa</taxon>
        <taxon>Echinodermata</taxon>
        <taxon>Eleutherozoa</taxon>
        <taxon>Asterozoa</taxon>
        <taxon>Asteroidea</taxon>
        <taxon>Valvatacea</taxon>
        <taxon>Valvatida</taxon>
        <taxon>Acanthasteridae</taxon>
        <taxon>Acanthaster</taxon>
    </lineage>
</organism>
<sequence length="906" mass="100245">MSRSRNVQFGGTLNVASSKEANLPMSEMSDGISEDTSSLDTLLSKYGSSKGSVHLAQQGESSTDDYEEQGNREEYSSQFLREIRERAQILSRNAAKTRQAALQHVVNAESAKKVRGAPSVDLFVDVIKRTDISDESQTEAAAPPIDDDLAAYSSDDLLQPVVSLDSTPWGVENEDTLNTSSDYYRGLQIEPWGTSTTESCDDNDSDGSDDSDSTSEELIDSDDNDVIDGKGDMTRLTSDLKHSEPVVPPGDISEDFVFTSYAIGEKGERETLGHESPERHLQFQPESPARGLEGAEGDTGEIGHWVEDAYDEENEGDGKDEEEQLEEDRRINRVDFLSVPADVQERVSSFLDGHRVEEADDEENKGDGKDEEEQLEEDRRIDRVDFSSVPADVQERVSSFLDEMLGQEVEEAGRSEESREEDVMDSISQELSSWGEKHLVEAASRESASLEQVTKKVERSEEKRQDDDDLIDRVNQESPSQAEVASRESVEQIARSEERLEDAAGCDVKSKVGDAWVETKEQKSVGSVEHLSSLTVDDEGPAADTTCSQIALTFSLGEDTSEVVIEEKTRQENLKSLMEVEVRCANNDGLELEVLDEGNQAYLKEQQSGNSDKLGDICLHQSNSSCFTDPSNSVTKEPTFEDSQDPNQDTLHSEAGATLYKNQHPFSTSEQQPVNSKSTHSTCSDAVAEISKTVESSPGEHYTEISEHAEKSKTCSEQPWKNVPPEDKLVNVTGDKDATHKVVLVEDHSRSVKHFTTPRQQPEVRKLQASLIRDGALDQSDKLSSDERLKGPGNVRSLIARFNSQSSGSASPVESPHSDRSFEWNISTLDSRRKGRERFSSTGSNSCDADKTNVTFQLSASKPSGETTNNPQDIPWMRELRERRRQREQKTVLGQLPPNSRGESGN</sequence>
<feature type="compositionally biased region" description="Acidic residues" evidence="1">
    <location>
        <begin position="199"/>
        <end position="226"/>
    </location>
</feature>
<dbReference type="AlphaFoldDB" id="A0A8B8A0Y8"/>
<evidence type="ECO:0000256" key="1">
    <source>
        <dbReference type="SAM" id="MobiDB-lite"/>
    </source>
</evidence>
<evidence type="ECO:0000313" key="2">
    <source>
        <dbReference type="Proteomes" id="UP000694845"/>
    </source>
</evidence>
<protein>
    <submittedName>
        <fullName evidence="3">Dentin sialophosphoprotein-like isoform X1</fullName>
    </submittedName>
</protein>
<feature type="region of interest" description="Disordered" evidence="1">
    <location>
        <begin position="627"/>
        <end position="651"/>
    </location>
</feature>
<feature type="region of interest" description="Disordered" evidence="1">
    <location>
        <begin position="693"/>
        <end position="734"/>
    </location>
</feature>
<feature type="compositionally biased region" description="Polar residues" evidence="1">
    <location>
        <begin position="840"/>
        <end position="872"/>
    </location>
</feature>
<feature type="compositionally biased region" description="Basic and acidic residues" evidence="1">
    <location>
        <begin position="724"/>
        <end position="734"/>
    </location>
</feature>
<feature type="compositionally biased region" description="Polar residues" evidence="1">
    <location>
        <begin position="1"/>
        <end position="20"/>
    </location>
</feature>
<dbReference type="OrthoDB" id="10691524at2759"/>
<feature type="compositionally biased region" description="Basic and acidic residues" evidence="1">
    <location>
        <begin position="701"/>
        <end position="714"/>
    </location>
</feature>
<feature type="compositionally biased region" description="Basic and acidic residues" evidence="1">
    <location>
        <begin position="435"/>
        <end position="444"/>
    </location>
</feature>
<gene>
    <name evidence="3" type="primary">LOC110989434</name>
</gene>
<feature type="region of interest" description="Disordered" evidence="1">
    <location>
        <begin position="50"/>
        <end position="73"/>
    </location>
</feature>
<name>A0A8B8A0Y8_ACAPL</name>
<feature type="compositionally biased region" description="Acidic residues" evidence="1">
    <location>
        <begin position="308"/>
        <end position="326"/>
    </location>
</feature>
<feature type="region of interest" description="Disordered" evidence="1">
    <location>
        <begin position="771"/>
        <end position="906"/>
    </location>
</feature>
<feature type="compositionally biased region" description="Basic and acidic residues" evidence="1">
    <location>
        <begin position="775"/>
        <end position="790"/>
    </location>
</feature>
<evidence type="ECO:0000313" key="3">
    <source>
        <dbReference type="RefSeq" id="XP_022109501.1"/>
    </source>
</evidence>
<dbReference type="KEGG" id="aplc:110989434"/>
<reference evidence="3" key="1">
    <citation type="submission" date="2025-08" db="UniProtKB">
        <authorList>
            <consortium name="RefSeq"/>
        </authorList>
    </citation>
    <scope>IDENTIFICATION</scope>
</reference>